<dbReference type="InParanoid" id="M0ZYJ4"/>
<dbReference type="HOGENOM" id="CLU_1725506_0_0_1"/>
<organism evidence="2 3">
    <name type="scientific">Solanum tuberosum</name>
    <name type="common">Potato</name>
    <dbReference type="NCBI Taxonomy" id="4113"/>
    <lineage>
        <taxon>Eukaryota</taxon>
        <taxon>Viridiplantae</taxon>
        <taxon>Streptophyta</taxon>
        <taxon>Embryophyta</taxon>
        <taxon>Tracheophyta</taxon>
        <taxon>Spermatophyta</taxon>
        <taxon>Magnoliopsida</taxon>
        <taxon>eudicotyledons</taxon>
        <taxon>Gunneridae</taxon>
        <taxon>Pentapetalae</taxon>
        <taxon>asterids</taxon>
        <taxon>lamiids</taxon>
        <taxon>Solanales</taxon>
        <taxon>Solanaceae</taxon>
        <taxon>Solanoideae</taxon>
        <taxon>Solaneae</taxon>
        <taxon>Solanum</taxon>
    </lineage>
</organism>
<feature type="region of interest" description="Disordered" evidence="1">
    <location>
        <begin position="29"/>
        <end position="109"/>
    </location>
</feature>
<evidence type="ECO:0000256" key="1">
    <source>
        <dbReference type="SAM" id="MobiDB-lite"/>
    </source>
</evidence>
<protein>
    <submittedName>
        <fullName evidence="2">Histidine-rich glycoprotein</fullName>
    </submittedName>
</protein>
<dbReference type="AlphaFoldDB" id="M0ZYJ4"/>
<dbReference type="Proteomes" id="UP000011115">
    <property type="component" value="Unassembled WGS sequence"/>
</dbReference>
<feature type="compositionally biased region" description="Basic and acidic residues" evidence="1">
    <location>
        <begin position="83"/>
        <end position="92"/>
    </location>
</feature>
<feature type="compositionally biased region" description="Acidic residues" evidence="1">
    <location>
        <begin position="65"/>
        <end position="82"/>
    </location>
</feature>
<dbReference type="Gramene" id="PGSC0003DMT400010781">
    <property type="protein sequence ID" value="PGSC0003DMT400010781"/>
    <property type="gene ID" value="PGSC0003DMG400004213"/>
</dbReference>
<feature type="compositionally biased region" description="Basic and acidic residues" evidence="1">
    <location>
        <begin position="54"/>
        <end position="63"/>
    </location>
</feature>
<proteinExistence type="predicted"/>
<reference evidence="2" key="2">
    <citation type="submission" date="2015-06" db="UniProtKB">
        <authorList>
            <consortium name="EnsemblPlants"/>
        </authorList>
    </citation>
    <scope>IDENTIFICATION</scope>
    <source>
        <strain evidence="2">DM1-3 516 R44</strain>
    </source>
</reference>
<evidence type="ECO:0000313" key="3">
    <source>
        <dbReference type="Proteomes" id="UP000011115"/>
    </source>
</evidence>
<dbReference type="PaxDb" id="4113-PGSC0003DMT400010781"/>
<keyword evidence="3" id="KW-1185">Reference proteome</keyword>
<sequence>MSSIASDPGDYDMGDNDCNDGGNGCEDDCDYGGYDYSHDQEPKGNESYYSGAEYEEHGEHSSYGEDGEYDEPCDGSYGDDGECERSYSHSESEDGSYDGARTYYTSHSKDEGEVRYNTLLYKNYEEHAPKACEDSYSLSCGNPCPSRSGVYG</sequence>
<dbReference type="EnsemblPlants" id="PGSC0003DMT400010781">
    <property type="protein sequence ID" value="PGSC0003DMT400010781"/>
    <property type="gene ID" value="PGSC0003DMG400004213"/>
</dbReference>
<name>M0ZYJ4_SOLTU</name>
<accession>M0ZYJ4</accession>
<reference evidence="3" key="1">
    <citation type="journal article" date="2011" name="Nature">
        <title>Genome sequence and analysis of the tuber crop potato.</title>
        <authorList>
            <consortium name="The Potato Genome Sequencing Consortium"/>
        </authorList>
    </citation>
    <scope>NUCLEOTIDE SEQUENCE [LARGE SCALE GENOMIC DNA]</scope>
    <source>
        <strain evidence="3">cv. DM1-3 516 R44</strain>
    </source>
</reference>
<evidence type="ECO:0000313" key="2">
    <source>
        <dbReference type="EnsemblPlants" id="PGSC0003DMT400010781"/>
    </source>
</evidence>